<gene>
    <name evidence="1" type="ORF">mRhiFer1_008785</name>
</gene>
<reference evidence="1 2" key="1">
    <citation type="journal article" date="2020" name="Nature">
        <title>Six reference-quality genomes reveal evolution of bat adaptations.</title>
        <authorList>
            <person name="Jebb D."/>
            <person name="Huang Z."/>
            <person name="Pippel M."/>
            <person name="Hughes G.M."/>
            <person name="Lavrichenko K."/>
            <person name="Devanna P."/>
            <person name="Winkler S."/>
            <person name="Jermiin L.S."/>
            <person name="Skirmuntt E.C."/>
            <person name="Katzourakis A."/>
            <person name="Burkitt-Gray L."/>
            <person name="Ray D.A."/>
            <person name="Sullivan K.A.M."/>
            <person name="Roscito J.G."/>
            <person name="Kirilenko B.M."/>
            <person name="Davalos L.M."/>
            <person name="Corthals A.P."/>
            <person name="Power M.L."/>
            <person name="Jones G."/>
            <person name="Ransome R.D."/>
            <person name="Dechmann D.K.N."/>
            <person name="Locatelli A.G."/>
            <person name="Puechmaille S.J."/>
            <person name="Fedrigo O."/>
            <person name="Jarvis E.D."/>
            <person name="Hiller M."/>
            <person name="Vernes S.C."/>
            <person name="Myers E.W."/>
            <person name="Teeling E.C."/>
        </authorList>
    </citation>
    <scope>NUCLEOTIDE SEQUENCE [LARGE SCALE GENOMIC DNA]</scope>
    <source>
        <strain evidence="1">MRhiFer1</strain>
        <tissue evidence="1">Lung</tissue>
    </source>
</reference>
<organism evidence="1 2">
    <name type="scientific">Rhinolophus ferrumequinum</name>
    <name type="common">Greater horseshoe bat</name>
    <dbReference type="NCBI Taxonomy" id="59479"/>
    <lineage>
        <taxon>Eukaryota</taxon>
        <taxon>Metazoa</taxon>
        <taxon>Chordata</taxon>
        <taxon>Craniata</taxon>
        <taxon>Vertebrata</taxon>
        <taxon>Euteleostomi</taxon>
        <taxon>Mammalia</taxon>
        <taxon>Eutheria</taxon>
        <taxon>Laurasiatheria</taxon>
        <taxon>Chiroptera</taxon>
        <taxon>Yinpterochiroptera</taxon>
        <taxon>Rhinolophoidea</taxon>
        <taxon>Rhinolophidae</taxon>
        <taxon>Rhinolophinae</taxon>
        <taxon>Rhinolophus</taxon>
    </lineage>
</organism>
<accession>A0A7J7TNA5</accession>
<protein>
    <submittedName>
        <fullName evidence="1">Uncharacterized protein</fullName>
    </submittedName>
</protein>
<dbReference type="Proteomes" id="UP000585614">
    <property type="component" value="Unassembled WGS sequence"/>
</dbReference>
<dbReference type="EMBL" id="JACAGC010000019">
    <property type="protein sequence ID" value="KAF6301877.1"/>
    <property type="molecule type" value="Genomic_DNA"/>
</dbReference>
<sequence length="181" mass="19494">MPNTNGRDSLHVASNSRVPPAGLRLLATSGVSRGRSCPSGALRRLGYVKPPLCPQGLAPVFHFLTSHTQPRELSRKVEQWNSKCIQALSPQGDTEAFGTFGSKYTPCVNKKSISAGSATSLCPPADSQEAGQVFQAQAACCQSLKQKQQKHSLAARCEQDKGEAQKVQIILPNESITMFQE</sequence>
<evidence type="ECO:0000313" key="1">
    <source>
        <dbReference type="EMBL" id="KAF6301877.1"/>
    </source>
</evidence>
<comment type="caution">
    <text evidence="1">The sequence shown here is derived from an EMBL/GenBank/DDBJ whole genome shotgun (WGS) entry which is preliminary data.</text>
</comment>
<evidence type="ECO:0000313" key="2">
    <source>
        <dbReference type="Proteomes" id="UP000585614"/>
    </source>
</evidence>
<name>A0A7J7TNA5_RHIFE</name>
<proteinExistence type="predicted"/>
<dbReference type="AlphaFoldDB" id="A0A7J7TNA5"/>